<dbReference type="AlphaFoldDB" id="A0A1G2GYQ0"/>
<accession>A0A1G2GYQ0</accession>
<organism evidence="1 2">
    <name type="scientific">Candidatus Ryanbacteria bacterium RIFCSPLOWO2_02_FULL_47_14</name>
    <dbReference type="NCBI Taxonomy" id="1802129"/>
    <lineage>
        <taxon>Bacteria</taxon>
        <taxon>Candidatus Ryaniibacteriota</taxon>
    </lineage>
</organism>
<reference evidence="1 2" key="1">
    <citation type="journal article" date="2016" name="Nat. Commun.">
        <title>Thousands of microbial genomes shed light on interconnected biogeochemical processes in an aquifer system.</title>
        <authorList>
            <person name="Anantharaman K."/>
            <person name="Brown C.T."/>
            <person name="Hug L.A."/>
            <person name="Sharon I."/>
            <person name="Castelle C.J."/>
            <person name="Probst A.J."/>
            <person name="Thomas B.C."/>
            <person name="Singh A."/>
            <person name="Wilkins M.J."/>
            <person name="Karaoz U."/>
            <person name="Brodie E.L."/>
            <person name="Williams K.H."/>
            <person name="Hubbard S.S."/>
            <person name="Banfield J.F."/>
        </authorList>
    </citation>
    <scope>NUCLEOTIDE SEQUENCE [LARGE SCALE GENOMIC DNA]</scope>
</reference>
<dbReference type="EMBL" id="MHNZ01000034">
    <property type="protein sequence ID" value="OGZ55323.1"/>
    <property type="molecule type" value="Genomic_DNA"/>
</dbReference>
<evidence type="ECO:0000313" key="1">
    <source>
        <dbReference type="EMBL" id="OGZ55323.1"/>
    </source>
</evidence>
<gene>
    <name evidence="1" type="ORF">A3J04_03755</name>
</gene>
<evidence type="ECO:0000313" key="2">
    <source>
        <dbReference type="Proteomes" id="UP000177954"/>
    </source>
</evidence>
<dbReference type="STRING" id="1802129.A3J04_03755"/>
<sequence length="99" mass="11072">MKQFLVENRFLFWAAMLLFGVSWGLRTVILQREAQLNALLAVRMHYARAHGVCIEGARATVLAGGEVEVEYFTLDGLRCKDVVRDGAVLHLGCHNEVSI</sequence>
<proteinExistence type="predicted"/>
<name>A0A1G2GYQ0_9BACT</name>
<dbReference type="Proteomes" id="UP000177954">
    <property type="component" value="Unassembled WGS sequence"/>
</dbReference>
<comment type="caution">
    <text evidence="1">The sequence shown here is derived from an EMBL/GenBank/DDBJ whole genome shotgun (WGS) entry which is preliminary data.</text>
</comment>
<protein>
    <submittedName>
        <fullName evidence="1">Uncharacterized protein</fullName>
    </submittedName>
</protein>